<evidence type="ECO:0000313" key="2">
    <source>
        <dbReference type="EMBL" id="SEL96940.1"/>
    </source>
</evidence>
<dbReference type="RefSeq" id="WP_093038467.1">
    <property type="nucleotide sequence ID" value="NZ_FOAG01000010.1"/>
</dbReference>
<gene>
    <name evidence="2" type="ORF">SAMN05443999_110106</name>
</gene>
<dbReference type="NCBIfam" id="NF003507">
    <property type="entry name" value="PRK05170.2-5"/>
    <property type="match status" value="1"/>
</dbReference>
<dbReference type="Proteomes" id="UP000199582">
    <property type="component" value="Unassembled WGS sequence"/>
</dbReference>
<dbReference type="AlphaFoldDB" id="A0A1H7UIP6"/>
<dbReference type="STRING" id="1287727.SAMN05443999_110106"/>
<dbReference type="EMBL" id="FOAG01000010">
    <property type="protein sequence ID" value="SEL96940.1"/>
    <property type="molecule type" value="Genomic_DNA"/>
</dbReference>
<accession>A0A1H7UIP6</accession>
<keyword evidence="3" id="KW-1185">Reference proteome</keyword>
<dbReference type="InterPro" id="IPR008228">
    <property type="entry name" value="UCP006173"/>
</dbReference>
<protein>
    <recommendedName>
        <fullName evidence="1">UPF0260 protein SAMN05443999_110106</fullName>
    </recommendedName>
</protein>
<evidence type="ECO:0000313" key="3">
    <source>
        <dbReference type="Proteomes" id="UP000199582"/>
    </source>
</evidence>
<dbReference type="InterPro" id="IPR005358">
    <property type="entry name" value="Puta_zinc/iron-chelating_dom"/>
</dbReference>
<organism evidence="2 3">
    <name type="scientific">Roseovarius azorensis</name>
    <dbReference type="NCBI Taxonomy" id="1287727"/>
    <lineage>
        <taxon>Bacteria</taxon>
        <taxon>Pseudomonadati</taxon>
        <taxon>Pseudomonadota</taxon>
        <taxon>Alphaproteobacteria</taxon>
        <taxon>Rhodobacterales</taxon>
        <taxon>Roseobacteraceae</taxon>
        <taxon>Roseovarius</taxon>
    </lineage>
</organism>
<proteinExistence type="inferred from homology"/>
<dbReference type="Pfam" id="PF03692">
    <property type="entry name" value="CxxCxxCC"/>
    <property type="match status" value="1"/>
</dbReference>
<dbReference type="PANTHER" id="PTHR37421:SF1">
    <property type="entry name" value="UPF0260 PROTEIN YCGN"/>
    <property type="match status" value="1"/>
</dbReference>
<dbReference type="PANTHER" id="PTHR37421">
    <property type="entry name" value="UPF0260 PROTEIN YCGN"/>
    <property type="match status" value="1"/>
</dbReference>
<comment type="similarity">
    <text evidence="1">Belongs to the UPF0260 family.</text>
</comment>
<dbReference type="PIRSF" id="PIRSF006173">
    <property type="entry name" value="UCP006173"/>
    <property type="match status" value="1"/>
</dbReference>
<reference evidence="2 3" key="1">
    <citation type="submission" date="2016-10" db="EMBL/GenBank/DDBJ databases">
        <authorList>
            <person name="de Groot N.N."/>
        </authorList>
    </citation>
    <scope>NUCLEOTIDE SEQUENCE [LARGE SCALE GENOMIC DNA]</scope>
    <source>
        <strain evidence="2 3">DSM 100674</strain>
    </source>
</reference>
<dbReference type="OrthoDB" id="9786855at2"/>
<evidence type="ECO:0000256" key="1">
    <source>
        <dbReference type="HAMAP-Rule" id="MF_00676"/>
    </source>
</evidence>
<sequence length="156" mass="18232">MTDPIDRSGLRPRYWETTPLNRMTQKEWEALCDGCGKCCMNKLEDEETGEVAFTRVACRLFDDTTCLCAQYPIRHQFVPECITLKPHTIDSHAYWLPDTCAYKLLHQGKRLYDWHPLISGDPQTVHRAGVSMQHRTLPEFEVPEDDWEDHIIEEPI</sequence>
<dbReference type="HAMAP" id="MF_00676">
    <property type="entry name" value="UPF0260"/>
    <property type="match status" value="1"/>
</dbReference>
<dbReference type="NCBIfam" id="NF003501">
    <property type="entry name" value="PRK05170.1-5"/>
    <property type="match status" value="1"/>
</dbReference>
<name>A0A1H7UIP6_9RHOB</name>